<dbReference type="Gene3D" id="3.55.50.30">
    <property type="match status" value="1"/>
</dbReference>
<feature type="domain" description="FecR protein" evidence="2">
    <location>
        <begin position="120"/>
        <end position="228"/>
    </location>
</feature>
<evidence type="ECO:0000256" key="1">
    <source>
        <dbReference type="SAM" id="Phobius"/>
    </source>
</evidence>
<dbReference type="Pfam" id="PF04773">
    <property type="entry name" value="FecR"/>
    <property type="match status" value="1"/>
</dbReference>
<dbReference type="PANTHER" id="PTHR30273:SF2">
    <property type="entry name" value="PROTEIN FECR"/>
    <property type="match status" value="1"/>
</dbReference>
<protein>
    <submittedName>
        <fullName evidence="3">FecR domain-containing protein</fullName>
    </submittedName>
</protein>
<evidence type="ECO:0000313" key="4">
    <source>
        <dbReference type="Proteomes" id="UP000753961"/>
    </source>
</evidence>
<dbReference type="InterPro" id="IPR012373">
    <property type="entry name" value="Ferrdict_sens_TM"/>
</dbReference>
<evidence type="ECO:0000313" key="3">
    <source>
        <dbReference type="EMBL" id="MBY5956757.1"/>
    </source>
</evidence>
<proteinExistence type="predicted"/>
<sequence>MRNLHKIKLLYEKYLNRTATHEEVEELFMLLRDRNQFQHIHNIMEDEWERNDIDFSVENLSWEKVRSEWPTEQKISDVREMPIEKHAIWSLKIRKIVAVAAGVLIAGMMLWWWTKTNTKEYRTGFGETMEIVLSDGSRVLLNANSKMTWNTNWQNIQERTVQLEGEAFFEVSHQRMPVNNSSPDQKDSISLMPFQVITSDLSVNVLGTSFNVASRRQKTDVFLKSGEVLLVAKPPLPRSKNDEKKTAGPSLAKHMDSIYLTPGDHITYSGITRALERHEEKLPDEPTSWVDGFLVYENEKLETVLQELKDIYGKSFIMEDSTMLSRQVDLGLPYEDWYTVSELMSLSLEIEMEENNSEITVKKLEK</sequence>
<gene>
    <name evidence="3" type="ORF">KUV50_01325</name>
</gene>
<accession>A0A953L5M9</accession>
<comment type="caution">
    <text evidence="3">The sequence shown here is derived from an EMBL/GenBank/DDBJ whole genome shotgun (WGS) entry which is preliminary data.</text>
</comment>
<dbReference type="Proteomes" id="UP000753961">
    <property type="component" value="Unassembled WGS sequence"/>
</dbReference>
<reference evidence="3" key="1">
    <citation type="submission" date="2021-06" db="EMBL/GenBank/DDBJ databases">
        <title>44 bacteria genomes isolated from Dapeng, Shenzhen.</title>
        <authorList>
            <person name="Zheng W."/>
            <person name="Yu S."/>
            <person name="Huang Y."/>
        </authorList>
    </citation>
    <scope>NUCLEOTIDE SEQUENCE</scope>
    <source>
        <strain evidence="3">DP5N28-2</strain>
    </source>
</reference>
<evidence type="ECO:0000259" key="2">
    <source>
        <dbReference type="Pfam" id="PF04773"/>
    </source>
</evidence>
<dbReference type="GO" id="GO:0016989">
    <property type="term" value="F:sigma factor antagonist activity"/>
    <property type="evidence" value="ECO:0007669"/>
    <property type="project" value="TreeGrafter"/>
</dbReference>
<keyword evidence="1" id="KW-0472">Membrane</keyword>
<dbReference type="PIRSF" id="PIRSF018266">
    <property type="entry name" value="FecR"/>
    <property type="match status" value="1"/>
</dbReference>
<keyword evidence="1" id="KW-1133">Transmembrane helix</keyword>
<dbReference type="InterPro" id="IPR006860">
    <property type="entry name" value="FecR"/>
</dbReference>
<dbReference type="EMBL" id="JAHVHU010000002">
    <property type="protein sequence ID" value="MBY5956757.1"/>
    <property type="molecule type" value="Genomic_DNA"/>
</dbReference>
<name>A0A953L5M9_9BACT</name>
<dbReference type="AlphaFoldDB" id="A0A953L5M9"/>
<dbReference type="Gene3D" id="2.60.120.1440">
    <property type="match status" value="1"/>
</dbReference>
<organism evidence="3 4">
    <name type="scientific">Membranihabitans marinus</name>
    <dbReference type="NCBI Taxonomy" id="1227546"/>
    <lineage>
        <taxon>Bacteria</taxon>
        <taxon>Pseudomonadati</taxon>
        <taxon>Bacteroidota</taxon>
        <taxon>Saprospiria</taxon>
        <taxon>Saprospirales</taxon>
        <taxon>Saprospiraceae</taxon>
        <taxon>Membranihabitans</taxon>
    </lineage>
</organism>
<dbReference type="PANTHER" id="PTHR30273">
    <property type="entry name" value="PERIPLASMIC SIGNAL SENSOR AND SIGMA FACTOR ACTIVATOR FECR-RELATED"/>
    <property type="match status" value="1"/>
</dbReference>
<keyword evidence="4" id="KW-1185">Reference proteome</keyword>
<feature type="transmembrane region" description="Helical" evidence="1">
    <location>
        <begin position="96"/>
        <end position="113"/>
    </location>
</feature>
<dbReference type="RefSeq" id="WP_222578278.1">
    <property type="nucleotide sequence ID" value="NZ_JAHVHU010000002.1"/>
</dbReference>
<keyword evidence="1" id="KW-0812">Transmembrane</keyword>